<dbReference type="InterPro" id="IPR001806">
    <property type="entry name" value="Small_GTPase"/>
</dbReference>
<evidence type="ECO:0000256" key="5">
    <source>
        <dbReference type="ARBA" id="ARBA00046278"/>
    </source>
</evidence>
<dbReference type="SUPFAM" id="SSF52540">
    <property type="entry name" value="P-loop containing nucleoside triphosphate hydrolases"/>
    <property type="match status" value="1"/>
</dbReference>
<dbReference type="Pfam" id="PF00071">
    <property type="entry name" value="Ras"/>
    <property type="match status" value="1"/>
</dbReference>
<dbReference type="GO" id="GO:0005525">
    <property type="term" value="F:GTP binding"/>
    <property type="evidence" value="ECO:0007669"/>
    <property type="project" value="UniProtKB-KW"/>
</dbReference>
<proteinExistence type="evidence at transcript level"/>
<dbReference type="PROSITE" id="PS51421">
    <property type="entry name" value="RAS"/>
    <property type="match status" value="1"/>
</dbReference>
<reference evidence="6" key="1">
    <citation type="submission" date="2009-03" db="EMBL/GenBank/DDBJ databases">
        <title>Caligus clemensi ESTs and full-length cDNAs.</title>
        <authorList>
            <person name="Yasuike M."/>
            <person name="von Schalburg K."/>
            <person name="Cooper G."/>
            <person name="Leong J."/>
            <person name="Jones S.R.M."/>
            <person name="Koop B.F."/>
        </authorList>
    </citation>
    <scope>NUCLEOTIDE SEQUENCE</scope>
    <source>
        <tissue evidence="6">Whole</tissue>
    </source>
</reference>
<evidence type="ECO:0000256" key="3">
    <source>
        <dbReference type="ARBA" id="ARBA00023134"/>
    </source>
</evidence>
<sequence length="212" mass="24285">MGQKNNNKKKRGSPSSANEVQFNKIGIFGGGGVGKSCLTFRFQNKRFLEIYNPTILDSFINRNFMVDGVIRPLEIMDTAGQDEFKNMRDLYLKTSDGLFVVYDVTNRDSFREVEDLIGTLQLTRESESFEDLPPTIIIGNKCGLNEKRKISYEEGKSLADRYGPNFSFEETSAKEDINIIKVFEDIVRMIIAYNDFQEKKKKKNSKSKCILL</sequence>
<dbReference type="PROSITE" id="PS51420">
    <property type="entry name" value="RHO"/>
    <property type="match status" value="1"/>
</dbReference>
<dbReference type="GO" id="GO:0003924">
    <property type="term" value="F:GTPase activity"/>
    <property type="evidence" value="ECO:0007669"/>
    <property type="project" value="InterPro"/>
</dbReference>
<dbReference type="PROSITE" id="PS51419">
    <property type="entry name" value="RAB"/>
    <property type="match status" value="1"/>
</dbReference>
<dbReference type="InterPro" id="IPR005225">
    <property type="entry name" value="Small_GTP-bd"/>
</dbReference>
<dbReference type="GO" id="GO:0012505">
    <property type="term" value="C:endomembrane system"/>
    <property type="evidence" value="ECO:0007669"/>
    <property type="project" value="UniProtKB-SubCell"/>
</dbReference>
<dbReference type="PRINTS" id="PR00449">
    <property type="entry name" value="RASTRNSFRMNG"/>
</dbReference>
<evidence type="ECO:0000256" key="4">
    <source>
        <dbReference type="ARBA" id="ARBA00023288"/>
    </source>
</evidence>
<comment type="subcellular location">
    <subcellularLocation>
        <location evidence="5">Endomembrane system</location>
        <topology evidence="5">Lipid-anchor</topology>
        <orientation evidence="5">Cytoplasmic side</orientation>
    </subcellularLocation>
</comment>
<evidence type="ECO:0000313" key="6">
    <source>
        <dbReference type="EMBL" id="ACO14671.1"/>
    </source>
</evidence>
<keyword evidence="2" id="KW-0547">Nucleotide-binding</keyword>
<dbReference type="SMART" id="SM00175">
    <property type="entry name" value="RAB"/>
    <property type="match status" value="1"/>
</dbReference>
<dbReference type="GO" id="GO:0007165">
    <property type="term" value="P:signal transduction"/>
    <property type="evidence" value="ECO:0007669"/>
    <property type="project" value="InterPro"/>
</dbReference>
<evidence type="ECO:0000256" key="1">
    <source>
        <dbReference type="ARBA" id="ARBA00022481"/>
    </source>
</evidence>
<accession>C1C068</accession>
<protein>
    <submittedName>
        <fullName evidence="6">Ras-like protein</fullName>
    </submittedName>
</protein>
<dbReference type="PANTHER" id="PTHR24070">
    <property type="entry name" value="RAS, DI-RAS, AND RHEB FAMILY MEMBERS OF SMALL GTPASE SUPERFAMILY"/>
    <property type="match status" value="1"/>
</dbReference>
<keyword evidence="4" id="KW-0449">Lipoprotein</keyword>
<dbReference type="Gene3D" id="3.40.50.300">
    <property type="entry name" value="P-loop containing nucleotide triphosphate hydrolases"/>
    <property type="match status" value="1"/>
</dbReference>
<dbReference type="EMBL" id="BT080247">
    <property type="protein sequence ID" value="ACO14671.1"/>
    <property type="molecule type" value="mRNA"/>
</dbReference>
<dbReference type="AlphaFoldDB" id="C1C068"/>
<dbReference type="NCBIfam" id="TIGR00231">
    <property type="entry name" value="small_GTP"/>
    <property type="match status" value="1"/>
</dbReference>
<keyword evidence="1" id="KW-0488">Methylation</keyword>
<dbReference type="InterPro" id="IPR027417">
    <property type="entry name" value="P-loop_NTPase"/>
</dbReference>
<dbReference type="FunFam" id="3.40.50.300:FF:001447">
    <property type="entry name" value="Ras-related protein Rab-1B"/>
    <property type="match status" value="1"/>
</dbReference>
<keyword evidence="3" id="KW-0342">GTP-binding</keyword>
<evidence type="ECO:0000256" key="2">
    <source>
        <dbReference type="ARBA" id="ARBA00022741"/>
    </source>
</evidence>
<dbReference type="InterPro" id="IPR020849">
    <property type="entry name" value="Small_GTPase_Ras-type"/>
</dbReference>
<dbReference type="SMART" id="SM00174">
    <property type="entry name" value="RHO"/>
    <property type="match status" value="1"/>
</dbReference>
<gene>
    <name evidence="6" type="primary">RAS</name>
</gene>
<name>C1C068_CALCM</name>
<organism evidence="6">
    <name type="scientific">Caligus clemensi</name>
    <name type="common">Sea louse</name>
    <dbReference type="NCBI Taxonomy" id="344056"/>
    <lineage>
        <taxon>Eukaryota</taxon>
        <taxon>Metazoa</taxon>
        <taxon>Ecdysozoa</taxon>
        <taxon>Arthropoda</taxon>
        <taxon>Crustacea</taxon>
        <taxon>Multicrustacea</taxon>
        <taxon>Hexanauplia</taxon>
        <taxon>Copepoda</taxon>
        <taxon>Siphonostomatoida</taxon>
        <taxon>Caligidae</taxon>
        <taxon>Caligus</taxon>
    </lineage>
</organism>
<dbReference type="GO" id="GO:0016020">
    <property type="term" value="C:membrane"/>
    <property type="evidence" value="ECO:0007669"/>
    <property type="project" value="InterPro"/>
</dbReference>
<dbReference type="SMART" id="SM00173">
    <property type="entry name" value="RAS"/>
    <property type="match status" value="1"/>
</dbReference>